<sequence>MSHEEKINNGNTRDELRNLHKCLNDDIDLSDGEVNDVIEYVEKSIIEINEGLNKTE</sequence>
<dbReference type="EMBL" id="FXTN01000024">
    <property type="protein sequence ID" value="SMO99625.1"/>
    <property type="molecule type" value="Genomic_DNA"/>
</dbReference>
<keyword evidence="2" id="KW-1185">Reference proteome</keyword>
<name>A0A521FTQ8_9SPHI</name>
<organism evidence="1 2">
    <name type="scientific">Pedobacter westerhofensis</name>
    <dbReference type="NCBI Taxonomy" id="425512"/>
    <lineage>
        <taxon>Bacteria</taxon>
        <taxon>Pseudomonadati</taxon>
        <taxon>Bacteroidota</taxon>
        <taxon>Sphingobacteriia</taxon>
        <taxon>Sphingobacteriales</taxon>
        <taxon>Sphingobacteriaceae</taxon>
        <taxon>Pedobacter</taxon>
    </lineage>
</organism>
<accession>A0A521FTQ8</accession>
<proteinExistence type="predicted"/>
<evidence type="ECO:0000313" key="2">
    <source>
        <dbReference type="Proteomes" id="UP000320300"/>
    </source>
</evidence>
<dbReference type="AlphaFoldDB" id="A0A521FTQ8"/>
<dbReference type="RefSeq" id="WP_185960627.1">
    <property type="nucleotide sequence ID" value="NZ_CBCSJO010000018.1"/>
</dbReference>
<evidence type="ECO:0000313" key="1">
    <source>
        <dbReference type="EMBL" id="SMO99625.1"/>
    </source>
</evidence>
<reference evidence="1 2" key="1">
    <citation type="submission" date="2017-05" db="EMBL/GenBank/DDBJ databases">
        <authorList>
            <person name="Varghese N."/>
            <person name="Submissions S."/>
        </authorList>
    </citation>
    <scope>NUCLEOTIDE SEQUENCE [LARGE SCALE GENOMIC DNA]</scope>
    <source>
        <strain evidence="1 2">DSM 19036</strain>
    </source>
</reference>
<dbReference type="Proteomes" id="UP000320300">
    <property type="component" value="Unassembled WGS sequence"/>
</dbReference>
<gene>
    <name evidence="1" type="ORF">SAMN06265348_12418</name>
</gene>
<protein>
    <submittedName>
        <fullName evidence="1">Uncharacterized protein</fullName>
    </submittedName>
</protein>